<comment type="caution">
    <text evidence="2">The sequence shown here is derived from an EMBL/GenBank/DDBJ whole genome shotgun (WGS) entry which is preliminary data.</text>
</comment>
<organism evidence="2 3">
    <name type="scientific">Fibrella forsythiae</name>
    <dbReference type="NCBI Taxonomy" id="2817061"/>
    <lineage>
        <taxon>Bacteria</taxon>
        <taxon>Pseudomonadati</taxon>
        <taxon>Bacteroidota</taxon>
        <taxon>Cytophagia</taxon>
        <taxon>Cytophagales</taxon>
        <taxon>Spirosomataceae</taxon>
        <taxon>Fibrella</taxon>
    </lineage>
</organism>
<gene>
    <name evidence="2" type="ORF">J2I46_20755</name>
</gene>
<reference evidence="2 3" key="1">
    <citation type="submission" date="2021-03" db="EMBL/GenBank/DDBJ databases">
        <title>Fibrella sp. HMF5405 genome sequencing and assembly.</title>
        <authorList>
            <person name="Kang H."/>
            <person name="Kim H."/>
            <person name="Bae S."/>
            <person name="Joh K."/>
        </authorList>
    </citation>
    <scope>NUCLEOTIDE SEQUENCE [LARGE SCALE GENOMIC DNA]</scope>
    <source>
        <strain evidence="2 3">HMF5405</strain>
    </source>
</reference>
<sequence length="122" mass="13353">MAREFFEAIAKQIRYPAASSKANKVAKAYVFFSVDDLGKIANVSVLNAANVDALFTEEINRVLTALPPLSQSYAGNYVLPVQFQLEGEHKLIAPLEENSAFVKFVKDKSLLGEVVVVGFTKS</sequence>
<evidence type="ECO:0000313" key="3">
    <source>
        <dbReference type="Proteomes" id="UP000664628"/>
    </source>
</evidence>
<evidence type="ECO:0000259" key="1">
    <source>
        <dbReference type="PROSITE" id="PS52015"/>
    </source>
</evidence>
<dbReference type="Proteomes" id="UP000664628">
    <property type="component" value="Unassembled WGS sequence"/>
</dbReference>
<dbReference type="InterPro" id="IPR037682">
    <property type="entry name" value="TonB_C"/>
</dbReference>
<dbReference type="EMBL" id="JAFMYW010000006">
    <property type="protein sequence ID" value="MBO0951030.1"/>
    <property type="molecule type" value="Genomic_DNA"/>
</dbReference>
<proteinExistence type="predicted"/>
<evidence type="ECO:0000313" key="2">
    <source>
        <dbReference type="EMBL" id="MBO0951030.1"/>
    </source>
</evidence>
<dbReference type="PROSITE" id="PS52015">
    <property type="entry name" value="TONB_CTD"/>
    <property type="match status" value="1"/>
</dbReference>
<feature type="domain" description="TonB C-terminal" evidence="1">
    <location>
        <begin position="1"/>
        <end position="92"/>
    </location>
</feature>
<dbReference type="Gene3D" id="3.30.1150.10">
    <property type="match status" value="1"/>
</dbReference>
<keyword evidence="3" id="KW-1185">Reference proteome</keyword>
<protein>
    <recommendedName>
        <fullName evidence="1">TonB C-terminal domain-containing protein</fullName>
    </recommendedName>
</protein>
<dbReference type="RefSeq" id="WP_207330966.1">
    <property type="nucleotide sequence ID" value="NZ_JAFMYW010000006.1"/>
</dbReference>
<name>A0ABS3JM03_9BACT</name>
<accession>A0ABS3JM03</accession>